<sequence length="229" mass="23934">MTRILTAFCFIFVFLTAIPAMAQEMLRTIFGLDVSGSSTFLVDQTSADAAGAFVENYISVLKPPHTLTMTSVGDAGLARRTIDIRATVTQNRASSAKKLAPQFGGYFRALPGLVDAGKIAPQNTTSLIAFFQSLEPVCAAGNTTVVVFSDSLESSAAVDGRALAAGKIGLPKPEGAFLKGCHVKLLGVGQVKSALDGDGIAARLIPQWRTYLTEAGANPVTIIGSGFSF</sequence>
<feature type="chain" id="PRO_5030067896" description="VWA domain-containing protein" evidence="1">
    <location>
        <begin position="23"/>
        <end position="229"/>
    </location>
</feature>
<comment type="caution">
    <text evidence="2">The sequence shown here is derived from an EMBL/GenBank/DDBJ whole genome shotgun (WGS) entry which is preliminary data.</text>
</comment>
<proteinExistence type="predicted"/>
<reference evidence="2 3" key="1">
    <citation type="submission" date="2018-08" db="EMBL/GenBank/DDBJ databases">
        <title>Genome sequencing of Agrobacterium vitis strain ICMP 10754.</title>
        <authorList>
            <person name="Visnovsky S.B."/>
            <person name="Pitman A.R."/>
        </authorList>
    </citation>
    <scope>NUCLEOTIDE SEQUENCE [LARGE SCALE GENOMIC DNA]</scope>
    <source>
        <strain evidence="2 3">ICMP 10754</strain>
    </source>
</reference>
<dbReference type="EMBL" id="QUSG01000003">
    <property type="protein sequence ID" value="KAA3529729.1"/>
    <property type="molecule type" value="Genomic_DNA"/>
</dbReference>
<name>A0A368NQT8_AGRVI</name>
<organism evidence="2 3">
    <name type="scientific">Agrobacterium vitis</name>
    <name type="common">Rhizobium vitis</name>
    <dbReference type="NCBI Taxonomy" id="373"/>
    <lineage>
        <taxon>Bacteria</taxon>
        <taxon>Pseudomonadati</taxon>
        <taxon>Pseudomonadota</taxon>
        <taxon>Alphaproteobacteria</taxon>
        <taxon>Hyphomicrobiales</taxon>
        <taxon>Rhizobiaceae</taxon>
        <taxon>Rhizobium/Agrobacterium group</taxon>
        <taxon>Agrobacterium</taxon>
    </lineage>
</organism>
<dbReference type="Proteomes" id="UP000436911">
    <property type="component" value="Unassembled WGS sequence"/>
</dbReference>
<accession>A0A368NQT8</accession>
<evidence type="ECO:0008006" key="4">
    <source>
        <dbReference type="Google" id="ProtNLM"/>
    </source>
</evidence>
<dbReference type="AlphaFoldDB" id="A0A368NQT8"/>
<feature type="signal peptide" evidence="1">
    <location>
        <begin position="1"/>
        <end position="22"/>
    </location>
</feature>
<dbReference type="GeneID" id="60683841"/>
<evidence type="ECO:0000313" key="2">
    <source>
        <dbReference type="EMBL" id="KAA3529729.1"/>
    </source>
</evidence>
<evidence type="ECO:0000256" key="1">
    <source>
        <dbReference type="SAM" id="SignalP"/>
    </source>
</evidence>
<gene>
    <name evidence="2" type="ORF">DXT89_08475</name>
</gene>
<dbReference type="OrthoDB" id="8481453at2"/>
<keyword evidence="1" id="KW-0732">Signal</keyword>
<evidence type="ECO:0000313" key="3">
    <source>
        <dbReference type="Proteomes" id="UP000436911"/>
    </source>
</evidence>
<protein>
    <recommendedName>
        <fullName evidence="4">VWA domain-containing protein</fullName>
    </recommendedName>
</protein>
<dbReference type="RefSeq" id="WP_060718595.1">
    <property type="nucleotide sequence ID" value="NZ_JABFNP010000001.1"/>
</dbReference>